<feature type="region of interest" description="Disordered" evidence="1">
    <location>
        <begin position="110"/>
        <end position="176"/>
    </location>
</feature>
<proteinExistence type="predicted"/>
<dbReference type="RefSeq" id="XP_064665972.1">
    <property type="nucleotide sequence ID" value="XM_064819306.1"/>
</dbReference>
<accession>A0AAN6T938</accession>
<dbReference type="PIRSF" id="PIRSF028035">
    <property type="entry name" value="UCP028035"/>
    <property type="match status" value="1"/>
</dbReference>
<dbReference type="AlphaFoldDB" id="A0AAN6T938"/>
<reference evidence="2" key="2">
    <citation type="submission" date="2023-05" db="EMBL/GenBank/DDBJ databases">
        <authorList>
            <consortium name="Lawrence Berkeley National Laboratory"/>
            <person name="Steindorff A."/>
            <person name="Hensen N."/>
            <person name="Bonometti L."/>
            <person name="Westerberg I."/>
            <person name="Brannstrom I.O."/>
            <person name="Guillou S."/>
            <person name="Cros-Aarteil S."/>
            <person name="Calhoun S."/>
            <person name="Haridas S."/>
            <person name="Kuo A."/>
            <person name="Mondo S."/>
            <person name="Pangilinan J."/>
            <person name="Riley R."/>
            <person name="Labutti K."/>
            <person name="Andreopoulos B."/>
            <person name="Lipzen A."/>
            <person name="Chen C."/>
            <person name="Yanf M."/>
            <person name="Daum C."/>
            <person name="Ng V."/>
            <person name="Clum A."/>
            <person name="Ohm R."/>
            <person name="Martin F."/>
            <person name="Silar P."/>
            <person name="Natvig D."/>
            <person name="Lalanne C."/>
            <person name="Gautier V."/>
            <person name="Ament-Velasquez S.L."/>
            <person name="Kruys A."/>
            <person name="Hutchinson M.I."/>
            <person name="Powell A.J."/>
            <person name="Barry K."/>
            <person name="Miller A.N."/>
            <person name="Grigoriev I.V."/>
            <person name="Debuchy R."/>
            <person name="Gladieux P."/>
            <person name="Thoren M.H."/>
            <person name="Johannesson H."/>
        </authorList>
    </citation>
    <scope>NUCLEOTIDE SEQUENCE</scope>
    <source>
        <strain evidence="2">CBS 508.74</strain>
    </source>
</reference>
<comment type="caution">
    <text evidence="2">The sequence shown here is derived from an EMBL/GenBank/DDBJ whole genome shotgun (WGS) entry which is preliminary data.</text>
</comment>
<dbReference type="EMBL" id="MU853363">
    <property type="protein sequence ID" value="KAK4108402.1"/>
    <property type="molecule type" value="Genomic_DNA"/>
</dbReference>
<feature type="compositionally biased region" description="Basic residues" evidence="1">
    <location>
        <begin position="141"/>
        <end position="162"/>
    </location>
</feature>
<keyword evidence="3" id="KW-1185">Reference proteome</keyword>
<name>A0AAN6T938_9PEZI</name>
<feature type="compositionally biased region" description="Acidic residues" evidence="1">
    <location>
        <begin position="115"/>
        <end position="126"/>
    </location>
</feature>
<gene>
    <name evidence="2" type="ORF">N656DRAFT_848585</name>
</gene>
<sequence>MAPRNVYLAYKRDTSQLLYWIIRTSNGIIKSATTLDEGLKAVRLNTTGQITVADLVALSRLIAKYIPAVPSHIFHSSSDVDADADADASQLKANLDRLVLSNQYGALDLGGAAGADEEGEESDDEAASDKHTGDGSGSTPGRRRQARPGKGKKGKKGKRPKKQQLPASSKEPHLDNLPLDSYRIIQDTEGIITDYLMAVYALVQEWSDLRAAIAGTVSILAVAMIQRSAFEMFVDFPAHDAYETVLNTITRGDPEKAQGRFTASLMAVAPNGETEKVTASDIDVKEQFMIHTYRDLIDFIEDFQKTRSGKPTKRMLAEIHDWDPEFDLQEATNQERIRWRRSYTINWLYDLVNVFSSIVVQRNTMKGEAHVLEKVDWSPDGPWDKHRRLFGLNESAGLVTSLAMQKQGTDIRSRILPHHVFQLQCIVDSLIVSRGWSLSLLRGHIVNPPPRSFRPRRDVDLFLDRNNERVGHGFLTAVSVLRQLFVKDAALHQDPNRHREIDDFLEGFYYEFCNWLGESKYMHGLTNIPPSRFSNTNANGLWEYSPFLCGVGLMEGLEIAYLAGMMVWERLPEPMMIIHLHNMLVKKGYLKKPVGLYATLEQLIAPAFFLDGKAPSSDFSAAFLARMRAVTSTRKKWDIARKLATKEHDIHRMMTVEAHRFFRIKSDLLLYRQSKWNIDAIPDADIPLTSPLAILRISQTKLIVDPISHKTKFEDTEFIKRARAGGMTDEVMLDFVSSVGTMGQESGPITGGYNRIHRSTNPKNPFLKEKPKATNTHAFAPSSREILEIAKADLYFDISGEVRPLSSLNYISVTGTMMMVFSRIEARLAERRNRLYVRAYDIDIEWAHFKRMGLTQLAMHEEDEECLRIMAEVFEEARFGFQNFVYWEKLEEFGEYMERRALAKVLHEDVESNICSVM</sequence>
<reference evidence="2" key="1">
    <citation type="journal article" date="2023" name="Mol. Phylogenet. Evol.">
        <title>Genome-scale phylogeny and comparative genomics of the fungal order Sordariales.</title>
        <authorList>
            <person name="Hensen N."/>
            <person name="Bonometti L."/>
            <person name="Westerberg I."/>
            <person name="Brannstrom I.O."/>
            <person name="Guillou S."/>
            <person name="Cros-Aarteil S."/>
            <person name="Calhoun S."/>
            <person name="Haridas S."/>
            <person name="Kuo A."/>
            <person name="Mondo S."/>
            <person name="Pangilinan J."/>
            <person name="Riley R."/>
            <person name="LaButti K."/>
            <person name="Andreopoulos B."/>
            <person name="Lipzen A."/>
            <person name="Chen C."/>
            <person name="Yan M."/>
            <person name="Daum C."/>
            <person name="Ng V."/>
            <person name="Clum A."/>
            <person name="Steindorff A."/>
            <person name="Ohm R.A."/>
            <person name="Martin F."/>
            <person name="Silar P."/>
            <person name="Natvig D.O."/>
            <person name="Lalanne C."/>
            <person name="Gautier V."/>
            <person name="Ament-Velasquez S.L."/>
            <person name="Kruys A."/>
            <person name="Hutchinson M.I."/>
            <person name="Powell A.J."/>
            <person name="Barry K."/>
            <person name="Miller A.N."/>
            <person name="Grigoriev I.V."/>
            <person name="Debuchy R."/>
            <person name="Gladieux P."/>
            <person name="Hiltunen Thoren M."/>
            <person name="Johannesson H."/>
        </authorList>
    </citation>
    <scope>NUCLEOTIDE SEQUENCE</scope>
    <source>
        <strain evidence="2">CBS 508.74</strain>
    </source>
</reference>
<dbReference type="InterPro" id="IPR016864">
    <property type="entry name" value="UCP028035"/>
</dbReference>
<evidence type="ECO:0000256" key="1">
    <source>
        <dbReference type="SAM" id="MobiDB-lite"/>
    </source>
</evidence>
<evidence type="ECO:0000313" key="3">
    <source>
        <dbReference type="Proteomes" id="UP001302812"/>
    </source>
</evidence>
<protein>
    <submittedName>
        <fullName evidence="2">Uncharacterized protein</fullName>
    </submittedName>
</protein>
<evidence type="ECO:0000313" key="2">
    <source>
        <dbReference type="EMBL" id="KAK4108402.1"/>
    </source>
</evidence>
<dbReference type="Proteomes" id="UP001302812">
    <property type="component" value="Unassembled WGS sequence"/>
</dbReference>
<dbReference type="PANTHER" id="PTHR38795">
    <property type="entry name" value="DUF6604 DOMAIN-CONTAINING PROTEIN"/>
    <property type="match status" value="1"/>
</dbReference>
<dbReference type="GeneID" id="89943432"/>
<dbReference type="PANTHER" id="PTHR38795:SF1">
    <property type="entry name" value="DUF6604 DOMAIN-CONTAINING PROTEIN"/>
    <property type="match status" value="1"/>
</dbReference>
<organism evidence="2 3">
    <name type="scientific">Canariomyces notabilis</name>
    <dbReference type="NCBI Taxonomy" id="2074819"/>
    <lineage>
        <taxon>Eukaryota</taxon>
        <taxon>Fungi</taxon>
        <taxon>Dikarya</taxon>
        <taxon>Ascomycota</taxon>
        <taxon>Pezizomycotina</taxon>
        <taxon>Sordariomycetes</taxon>
        <taxon>Sordariomycetidae</taxon>
        <taxon>Sordariales</taxon>
        <taxon>Chaetomiaceae</taxon>
        <taxon>Canariomyces</taxon>
    </lineage>
</organism>